<reference evidence="1 2" key="1">
    <citation type="journal article" date="2008" name="Proc. Natl. Acad. Sci. U.S.A.">
        <title>Niche adaptation and genome expansion in the chlorophyll d-producing cyanobacterium Acaryochloris marina.</title>
        <authorList>
            <person name="Swingley W.D."/>
            <person name="Chen M."/>
            <person name="Cheung P.C."/>
            <person name="Conrad A.L."/>
            <person name="Dejesa L.C."/>
            <person name="Hao J."/>
            <person name="Honchak B.M."/>
            <person name="Karbach L.E."/>
            <person name="Kurdoglu A."/>
            <person name="Lahiri S."/>
            <person name="Mastrian S.D."/>
            <person name="Miyashita H."/>
            <person name="Page L."/>
            <person name="Ramakrishna P."/>
            <person name="Satoh S."/>
            <person name="Sattley W.M."/>
            <person name="Shimada Y."/>
            <person name="Taylor H.L."/>
            <person name="Tomo T."/>
            <person name="Tsuchiya T."/>
            <person name="Wang Z.T."/>
            <person name="Raymond J."/>
            <person name="Mimuro M."/>
            <person name="Blankenship R.E."/>
            <person name="Touchman J.W."/>
        </authorList>
    </citation>
    <scope>NUCLEOTIDE SEQUENCE [LARGE SCALE GENOMIC DNA]</scope>
    <source>
        <strain evidence="2">MBIC 11017</strain>
    </source>
</reference>
<accession>B0C692</accession>
<gene>
    <name evidence="1" type="ordered locus">AM1_0098</name>
</gene>
<dbReference type="HOGENOM" id="CLU_3326219_0_0_3"/>
<keyword evidence="2" id="KW-1185">Reference proteome</keyword>
<dbReference type="AlphaFoldDB" id="B0C692"/>
<evidence type="ECO:0000313" key="1">
    <source>
        <dbReference type="EMBL" id="ABW25186.1"/>
    </source>
</evidence>
<evidence type="ECO:0000313" key="2">
    <source>
        <dbReference type="Proteomes" id="UP000000268"/>
    </source>
</evidence>
<dbReference type="KEGG" id="amr:AM1_0098"/>
<name>B0C692_ACAM1</name>
<sequence length="39" mass="4447">MFEHELDLAYAVMDGVKARAQAGNYEVERFRFPSRLAAS</sequence>
<protein>
    <submittedName>
        <fullName evidence="1">Uncharacterized protein</fullName>
    </submittedName>
</protein>
<dbReference type="STRING" id="329726.AM1_0098"/>
<proteinExistence type="predicted"/>
<dbReference type="EMBL" id="CP000828">
    <property type="protein sequence ID" value="ABW25186.1"/>
    <property type="molecule type" value="Genomic_DNA"/>
</dbReference>
<dbReference type="Proteomes" id="UP000000268">
    <property type="component" value="Chromosome"/>
</dbReference>
<organism evidence="1 2">
    <name type="scientific">Acaryochloris marina (strain MBIC 11017)</name>
    <dbReference type="NCBI Taxonomy" id="329726"/>
    <lineage>
        <taxon>Bacteria</taxon>
        <taxon>Bacillati</taxon>
        <taxon>Cyanobacteriota</taxon>
        <taxon>Cyanophyceae</taxon>
        <taxon>Acaryochloridales</taxon>
        <taxon>Acaryochloridaceae</taxon>
        <taxon>Acaryochloris</taxon>
    </lineage>
</organism>